<dbReference type="SUPFAM" id="SSF143100">
    <property type="entry name" value="TTHA1013/TTHA0281-like"/>
    <property type="match status" value="1"/>
</dbReference>
<protein>
    <recommendedName>
        <fullName evidence="3">DUF1902 domain-containing protein</fullName>
    </recommendedName>
</protein>
<dbReference type="EMBL" id="MGAV01000014">
    <property type="protein sequence ID" value="OGK54574.1"/>
    <property type="molecule type" value="Genomic_DNA"/>
</dbReference>
<dbReference type="Proteomes" id="UP000177418">
    <property type="component" value="Unassembled WGS sequence"/>
</dbReference>
<proteinExistence type="predicted"/>
<name>A0A1F7JG44_9BACT</name>
<sequence length="99" mass="11800">MKIAQFPYLPKTIKVNIMRHKDGSGYFAKLSEYDVFTEADTELELEEMINDLIYDLFEVPKEYQGKIRYLKENKDKEFENIKRLLIYSTPDSIGKYLFS</sequence>
<comment type="caution">
    <text evidence="1">The sequence shown here is derived from an EMBL/GenBank/DDBJ whole genome shotgun (WGS) entry which is preliminary data.</text>
</comment>
<dbReference type="InterPro" id="IPR035069">
    <property type="entry name" value="TTHA1013/TTHA0281-like"/>
</dbReference>
<organism evidence="1 2">
    <name type="scientific">Candidatus Roizmanbacteria bacterium RIFCSPLOWO2_02_FULL_36_11</name>
    <dbReference type="NCBI Taxonomy" id="1802071"/>
    <lineage>
        <taxon>Bacteria</taxon>
        <taxon>Candidatus Roizmaniibacteriota</taxon>
    </lineage>
</organism>
<accession>A0A1F7JG44</accession>
<evidence type="ECO:0000313" key="1">
    <source>
        <dbReference type="EMBL" id="OGK54574.1"/>
    </source>
</evidence>
<reference evidence="1 2" key="1">
    <citation type="journal article" date="2016" name="Nat. Commun.">
        <title>Thousands of microbial genomes shed light on interconnected biogeochemical processes in an aquifer system.</title>
        <authorList>
            <person name="Anantharaman K."/>
            <person name="Brown C.T."/>
            <person name="Hug L.A."/>
            <person name="Sharon I."/>
            <person name="Castelle C.J."/>
            <person name="Probst A.J."/>
            <person name="Thomas B.C."/>
            <person name="Singh A."/>
            <person name="Wilkins M.J."/>
            <person name="Karaoz U."/>
            <person name="Brodie E.L."/>
            <person name="Williams K.H."/>
            <person name="Hubbard S.S."/>
            <person name="Banfield J.F."/>
        </authorList>
    </citation>
    <scope>NUCLEOTIDE SEQUENCE [LARGE SCALE GENOMIC DNA]</scope>
</reference>
<gene>
    <name evidence="1" type="ORF">A3H78_01665</name>
</gene>
<evidence type="ECO:0008006" key="3">
    <source>
        <dbReference type="Google" id="ProtNLM"/>
    </source>
</evidence>
<evidence type="ECO:0000313" key="2">
    <source>
        <dbReference type="Proteomes" id="UP000177418"/>
    </source>
</evidence>
<dbReference type="AlphaFoldDB" id="A0A1F7JG44"/>